<dbReference type="EMBL" id="LJIG01022731">
    <property type="protein sequence ID" value="KRT79006.1"/>
    <property type="molecule type" value="Genomic_DNA"/>
</dbReference>
<dbReference type="GO" id="GO:0005615">
    <property type="term" value="C:extracellular space"/>
    <property type="evidence" value="ECO:0007669"/>
    <property type="project" value="InterPro"/>
</dbReference>
<sequence length="471" mass="54261">NQSESSVWLTSYVVRILQEATFSEWENFIYIDPKIIEKSVRWVLKHQTPSGAFYETTWSPDRKYNDSLNRPIDKINYRGGFIQPNISLTAHVLIMLQSVKELTTHLSADVSNAQARAIQWLEQKMKILEDYGEPFERAIVAYALMKSRSPLAEYAFNNLVKIVRRGNGMAYCGRERLPDPPTKTENQRPFSLARLPYKYDAENIEATAYALLVYLERRDATADGMMNWLNSQRLTDGGWASTKDTATAMKALIDYTANQRIRDVSGLQVQVEATALNGTPPVLSINDKNRVRLQNINIPESWGSVKVEAKGAGYAVLQLSIQYNVDIAKFQTPPPVQAFDMWTRAFFYGRNHSHIAYTSCSRWTNLNESERSGLAVLDVAIPTGYYIQQQKLDSYILSRRVRNLQRARYLDTKVLFYFDYLDQEETCVSFTVERWYPVANMSKLLPIRVYDYYAPERFNETIFDASSTYQL</sequence>
<dbReference type="PANTHER" id="PTHR11412:SF172">
    <property type="entry name" value="LD23292P"/>
    <property type="match status" value="1"/>
</dbReference>
<name>A0A0T6AW26_9SCAR</name>
<reference evidence="2 3" key="1">
    <citation type="submission" date="2015-09" db="EMBL/GenBank/DDBJ databases">
        <title>Draft genome of the scarab beetle Oryctes borbonicus.</title>
        <authorList>
            <person name="Meyer J.M."/>
            <person name="Markov G.V."/>
            <person name="Baskaran P."/>
            <person name="Herrmann M."/>
            <person name="Sommer R.J."/>
            <person name="Roedelsperger C."/>
        </authorList>
    </citation>
    <scope>NUCLEOTIDE SEQUENCE [LARGE SCALE GENOMIC DNA]</scope>
    <source>
        <strain evidence="2">OB123</strain>
        <tissue evidence="2">Whole animal</tissue>
    </source>
</reference>
<dbReference type="InterPro" id="IPR011626">
    <property type="entry name" value="Alpha-macroglobulin_TED"/>
</dbReference>
<comment type="caution">
    <text evidence="2">The sequence shown here is derived from an EMBL/GenBank/DDBJ whole genome shotgun (WGS) entry which is preliminary data.</text>
</comment>
<feature type="non-terminal residue" evidence="2">
    <location>
        <position position="1"/>
    </location>
</feature>
<dbReference type="SMART" id="SM01361">
    <property type="entry name" value="A2M_recep"/>
    <property type="match status" value="1"/>
</dbReference>
<dbReference type="SUPFAM" id="SSF48239">
    <property type="entry name" value="Terpenoid cyclases/Protein prenyltransferases"/>
    <property type="match status" value="1"/>
</dbReference>
<dbReference type="InterPro" id="IPR050473">
    <property type="entry name" value="A2M/Complement_sys"/>
</dbReference>
<dbReference type="Pfam" id="PF07678">
    <property type="entry name" value="TED_complement"/>
    <property type="match status" value="1"/>
</dbReference>
<organism evidence="2 3">
    <name type="scientific">Oryctes borbonicus</name>
    <dbReference type="NCBI Taxonomy" id="1629725"/>
    <lineage>
        <taxon>Eukaryota</taxon>
        <taxon>Metazoa</taxon>
        <taxon>Ecdysozoa</taxon>
        <taxon>Arthropoda</taxon>
        <taxon>Hexapoda</taxon>
        <taxon>Insecta</taxon>
        <taxon>Pterygota</taxon>
        <taxon>Neoptera</taxon>
        <taxon>Endopterygota</taxon>
        <taxon>Coleoptera</taxon>
        <taxon>Polyphaga</taxon>
        <taxon>Scarabaeiformia</taxon>
        <taxon>Scarabaeidae</taxon>
        <taxon>Dynastinae</taxon>
        <taxon>Oryctes</taxon>
    </lineage>
</organism>
<proteinExistence type="predicted"/>
<dbReference type="SUPFAM" id="SSF49410">
    <property type="entry name" value="Alpha-macroglobulin receptor domain"/>
    <property type="match status" value="1"/>
</dbReference>
<feature type="domain" description="Alpha-macroglobulin receptor-binding" evidence="1">
    <location>
        <begin position="372"/>
        <end position="463"/>
    </location>
</feature>
<gene>
    <name evidence="2" type="ORF">AMK59_8177</name>
</gene>
<dbReference type="InterPro" id="IPR036595">
    <property type="entry name" value="A-macroglobulin_rcpt-bd_sf"/>
</dbReference>
<dbReference type="Gene3D" id="1.50.10.20">
    <property type="match status" value="1"/>
</dbReference>
<dbReference type="Pfam" id="PF07677">
    <property type="entry name" value="A2M_recep"/>
    <property type="match status" value="1"/>
</dbReference>
<feature type="non-terminal residue" evidence="2">
    <location>
        <position position="471"/>
    </location>
</feature>
<dbReference type="InterPro" id="IPR009048">
    <property type="entry name" value="A-macroglobulin_rcpt-bd"/>
</dbReference>
<evidence type="ECO:0000313" key="2">
    <source>
        <dbReference type="EMBL" id="KRT79006.1"/>
    </source>
</evidence>
<keyword evidence="3" id="KW-1185">Reference proteome</keyword>
<dbReference type="PANTHER" id="PTHR11412">
    <property type="entry name" value="MACROGLOBULIN / COMPLEMENT"/>
    <property type="match status" value="1"/>
</dbReference>
<dbReference type="Gene3D" id="2.60.40.690">
    <property type="entry name" value="Alpha-macroglobulin, receptor-binding domain"/>
    <property type="match status" value="1"/>
</dbReference>
<dbReference type="InterPro" id="IPR008930">
    <property type="entry name" value="Terpenoid_cyclase/PrenylTrfase"/>
</dbReference>
<evidence type="ECO:0000313" key="3">
    <source>
        <dbReference type="Proteomes" id="UP000051574"/>
    </source>
</evidence>
<dbReference type="Proteomes" id="UP000051574">
    <property type="component" value="Unassembled WGS sequence"/>
</dbReference>
<dbReference type="AlphaFoldDB" id="A0A0T6AW26"/>
<protein>
    <recommendedName>
        <fullName evidence="1">Alpha-macroglobulin receptor-binding domain-containing protein</fullName>
    </recommendedName>
</protein>
<dbReference type="OrthoDB" id="6359008at2759"/>
<accession>A0A0T6AW26</accession>
<evidence type="ECO:0000259" key="1">
    <source>
        <dbReference type="SMART" id="SM01361"/>
    </source>
</evidence>